<dbReference type="GO" id="GO:0005525">
    <property type="term" value="F:GTP binding"/>
    <property type="evidence" value="ECO:0007669"/>
    <property type="project" value="UniProtKB-UniRule"/>
</dbReference>
<dbReference type="GO" id="GO:0005737">
    <property type="term" value="C:cytoplasm"/>
    <property type="evidence" value="ECO:0007669"/>
    <property type="project" value="UniProtKB-SubCell"/>
</dbReference>
<protein>
    <recommendedName>
        <fullName evidence="7">Adenylosuccinate synthetase</fullName>
        <shortName evidence="7">AMPSase</shortName>
        <shortName evidence="7">AdSS</shortName>
        <ecNumber evidence="7">6.3.4.4</ecNumber>
    </recommendedName>
    <alternativeName>
        <fullName evidence="7">IMP--aspartate ligase</fullName>
    </alternativeName>
</protein>
<keyword evidence="7" id="KW-0963">Cytoplasm</keyword>
<feature type="active site" description="Proton acceptor" evidence="7">
    <location>
        <position position="31"/>
    </location>
</feature>
<dbReference type="GO" id="GO:0000287">
    <property type="term" value="F:magnesium ion binding"/>
    <property type="evidence" value="ECO:0007669"/>
    <property type="project" value="UniProtKB-UniRule"/>
</dbReference>
<dbReference type="PANTHER" id="PTHR11846">
    <property type="entry name" value="ADENYLOSUCCINATE SYNTHETASE"/>
    <property type="match status" value="1"/>
</dbReference>
<keyword evidence="5 7" id="KW-0460">Magnesium</keyword>
<dbReference type="EMBL" id="PCSW01000019">
    <property type="protein sequence ID" value="PIP57894.1"/>
    <property type="molecule type" value="Genomic_DNA"/>
</dbReference>
<dbReference type="InterPro" id="IPR027417">
    <property type="entry name" value="P-loop_NTPase"/>
</dbReference>
<feature type="binding site" description="in other chain" evidence="7">
    <location>
        <begin position="31"/>
        <end position="34"/>
    </location>
    <ligand>
        <name>IMP</name>
        <dbReference type="ChEBI" id="CHEBI:58053"/>
        <note>ligand shared between dimeric partners</note>
    </ligand>
</feature>
<evidence type="ECO:0000313" key="8">
    <source>
        <dbReference type="EMBL" id="PIP57894.1"/>
    </source>
</evidence>
<dbReference type="Pfam" id="PF00709">
    <property type="entry name" value="Adenylsucc_synt"/>
    <property type="match status" value="1"/>
</dbReference>
<comment type="pathway">
    <text evidence="7">Purine metabolism; AMP biosynthesis via de novo pathway; AMP from IMP: step 1/2.</text>
</comment>
<dbReference type="SUPFAM" id="SSF52540">
    <property type="entry name" value="P-loop containing nucleoside triphosphate hydrolases"/>
    <property type="match status" value="1"/>
</dbReference>
<evidence type="ECO:0000256" key="6">
    <source>
        <dbReference type="ARBA" id="ARBA00023134"/>
    </source>
</evidence>
<feature type="binding site" evidence="7">
    <location>
        <begin position="30"/>
        <end position="36"/>
    </location>
    <ligand>
        <name>GTP</name>
        <dbReference type="ChEBI" id="CHEBI:37565"/>
    </ligand>
</feature>
<comment type="function">
    <text evidence="7">Plays an important role in the de novo pathway of purine nucleotide biosynthesis. Catalyzes the first committed step in the biosynthesis of AMP from IMP.</text>
</comment>
<dbReference type="PANTHER" id="PTHR11846:SF0">
    <property type="entry name" value="ADENYLOSUCCINATE SYNTHETASE"/>
    <property type="match status" value="1"/>
</dbReference>
<comment type="subunit">
    <text evidence="7">Homodimer.</text>
</comment>
<dbReference type="InterPro" id="IPR042109">
    <property type="entry name" value="Adenylosuccinate_synth_dom1"/>
</dbReference>
<dbReference type="EC" id="6.3.4.4" evidence="7"/>
<keyword evidence="1 7" id="KW-0436">Ligase</keyword>
<evidence type="ECO:0000256" key="2">
    <source>
        <dbReference type="ARBA" id="ARBA00022723"/>
    </source>
</evidence>
<dbReference type="InterPro" id="IPR042111">
    <property type="entry name" value="Adenylosuccinate_synth_dom3"/>
</dbReference>
<evidence type="ECO:0000256" key="7">
    <source>
        <dbReference type="HAMAP-Rule" id="MF_00011"/>
    </source>
</evidence>
<dbReference type="InterPro" id="IPR001114">
    <property type="entry name" value="Adenylosuccinate_synthetase"/>
</dbReference>
<evidence type="ECO:0000313" key="9">
    <source>
        <dbReference type="Proteomes" id="UP000229847"/>
    </source>
</evidence>
<feature type="binding site" description="in other chain" evidence="7">
    <location>
        <begin position="62"/>
        <end position="65"/>
    </location>
    <ligand>
        <name>IMP</name>
        <dbReference type="ChEBI" id="CHEBI:58053"/>
        <note>ligand shared between dimeric partners</note>
    </ligand>
</feature>
<feature type="binding site" description="in other chain" evidence="7">
    <location>
        <position position="274"/>
    </location>
    <ligand>
        <name>IMP</name>
        <dbReference type="ChEBI" id="CHEBI:58053"/>
        <note>ligand shared between dimeric partners</note>
    </ligand>
</feature>
<keyword evidence="3 7" id="KW-0547">Nucleotide-binding</keyword>
<feature type="binding site" description="in other chain" evidence="7">
    <location>
        <position position="341"/>
    </location>
    <ligand>
        <name>IMP</name>
        <dbReference type="ChEBI" id="CHEBI:58053"/>
        <note>ligand shared between dimeric partners</note>
    </ligand>
</feature>
<evidence type="ECO:0000256" key="1">
    <source>
        <dbReference type="ARBA" id="ARBA00022598"/>
    </source>
</evidence>
<dbReference type="SMART" id="SM00788">
    <property type="entry name" value="Adenylsucc_synt"/>
    <property type="match status" value="1"/>
</dbReference>
<gene>
    <name evidence="7" type="primary">purA</name>
    <name evidence="8" type="ORF">COX03_00620</name>
</gene>
<dbReference type="Gene3D" id="1.10.300.10">
    <property type="entry name" value="Adenylosuccinate Synthetase, subunit A, domain 2"/>
    <property type="match status" value="1"/>
</dbReference>
<feature type="binding site" evidence="7">
    <location>
        <position position="64"/>
    </location>
    <ligand>
        <name>Mg(2+)</name>
        <dbReference type="ChEBI" id="CHEBI:18420"/>
    </ligand>
</feature>
<feature type="binding site" evidence="7">
    <location>
        <begin position="452"/>
        <end position="454"/>
    </location>
    <ligand>
        <name>GTP</name>
        <dbReference type="ChEBI" id="CHEBI:37565"/>
    </ligand>
</feature>
<dbReference type="Gene3D" id="3.90.170.10">
    <property type="entry name" value="Adenylosuccinate Synthetase, subunit A, domain 3"/>
    <property type="match status" value="1"/>
</dbReference>
<dbReference type="UniPathway" id="UPA00075">
    <property type="reaction ID" value="UER00335"/>
</dbReference>
<proteinExistence type="inferred from homology"/>
<comment type="catalytic activity">
    <reaction evidence="7">
        <text>IMP + L-aspartate + GTP = N(6)-(1,2-dicarboxyethyl)-AMP + GDP + phosphate + 2 H(+)</text>
        <dbReference type="Rhea" id="RHEA:15753"/>
        <dbReference type="ChEBI" id="CHEBI:15378"/>
        <dbReference type="ChEBI" id="CHEBI:29991"/>
        <dbReference type="ChEBI" id="CHEBI:37565"/>
        <dbReference type="ChEBI" id="CHEBI:43474"/>
        <dbReference type="ChEBI" id="CHEBI:57567"/>
        <dbReference type="ChEBI" id="CHEBI:58053"/>
        <dbReference type="ChEBI" id="CHEBI:58189"/>
        <dbReference type="EC" id="6.3.4.4"/>
    </reaction>
</comment>
<reference evidence="8 9" key="1">
    <citation type="submission" date="2017-09" db="EMBL/GenBank/DDBJ databases">
        <title>Depth-based differentiation of microbial function through sediment-hosted aquifers and enrichment of novel symbionts in the deep terrestrial subsurface.</title>
        <authorList>
            <person name="Probst A.J."/>
            <person name="Ladd B."/>
            <person name="Jarett J.K."/>
            <person name="Geller-Mcgrath D.E."/>
            <person name="Sieber C.M."/>
            <person name="Emerson J.B."/>
            <person name="Anantharaman K."/>
            <person name="Thomas B.C."/>
            <person name="Malmstrom R."/>
            <person name="Stieglmeier M."/>
            <person name="Klingl A."/>
            <person name="Woyke T."/>
            <person name="Ryan C.M."/>
            <person name="Banfield J.F."/>
        </authorList>
    </citation>
    <scope>NUCLEOTIDE SEQUENCE [LARGE SCALE GENOMIC DNA]</scope>
    <source>
        <strain evidence="8">CG22_combo_CG10-13_8_21_14_all_39_10</strain>
    </source>
</reference>
<dbReference type="GO" id="GO:0046040">
    <property type="term" value="P:IMP metabolic process"/>
    <property type="evidence" value="ECO:0007669"/>
    <property type="project" value="TreeGrafter"/>
</dbReference>
<keyword evidence="6 7" id="KW-0342">GTP-binding</keyword>
<feature type="binding site" evidence="7">
    <location>
        <begin position="369"/>
        <end position="371"/>
    </location>
    <ligand>
        <name>GTP</name>
        <dbReference type="ChEBI" id="CHEBI:37565"/>
    </ligand>
</feature>
<comment type="cofactor">
    <cofactor evidence="7">
        <name>Mg(2+)</name>
        <dbReference type="ChEBI" id="CHEBI:18420"/>
    </cofactor>
    <text evidence="7">Binds 1 Mg(2+) ion per subunit.</text>
</comment>
<comment type="similarity">
    <text evidence="7">Belongs to the adenylosuccinate synthetase family.</text>
</comment>
<dbReference type="Proteomes" id="UP000229847">
    <property type="component" value="Unassembled WGS sequence"/>
</dbReference>
<dbReference type="AlphaFoldDB" id="A0A2H0BJW4"/>
<feature type="binding site" evidence="7">
    <location>
        <position position="165"/>
    </location>
    <ligand>
        <name>IMP</name>
        <dbReference type="ChEBI" id="CHEBI:58053"/>
        <note>ligand shared between dimeric partners</note>
    </ligand>
</feature>
<feature type="binding site" evidence="7">
    <location>
        <begin position="337"/>
        <end position="343"/>
    </location>
    <ligand>
        <name>substrate</name>
    </ligand>
</feature>
<feature type="active site" description="Proton donor" evidence="7">
    <location>
        <position position="65"/>
    </location>
</feature>
<sequence length="468" mass="52445">MLEKFKHYYIMIFVNKTRLNSISVVGGAFGDEGKGKVVDEICHTLVKRFDKVIVYRWNGGSNAGHTVEIQNKKFVLHQIPSGALIEGATCILGKGMVIHPGDLVSELATIQDNSDIKTDIVIDEMTALALDTHRAFESSLKKKEEGGAGSTGRGIAPAYADIIYRHPLRMRDLLDKSWKEKFEKHYLLYKSLIWGLGNNLGKMQVNSLSGGTLEVGDKTKFIKKISEQRNQIGKYIKNIYDLVKENWNSKVPFVFEGAQGVGLDLRWGVYPDVTASDPTPSGIFASTEGIVNPEAIEIRANVYKATYTSSVGKRVLPTKMDEKLAARIREDANEYGATTKRPRDVYHIDLPALSYFAKVSLATHLVLTHLDISYPDTPIKVCTHYANKRGKQIDYRPDQEFLHGVVPMYESFKPWDGGKIKNSTNLNDLSSSAKEYIKFLFQSLNLLPLMLTTGPKRESVINSNYLLF</sequence>
<dbReference type="HAMAP" id="MF_00011">
    <property type="entry name" value="Adenylosucc_synth"/>
    <property type="match status" value="1"/>
</dbReference>
<feature type="binding site" description="in other chain" evidence="7">
    <location>
        <position position="151"/>
    </location>
    <ligand>
        <name>IMP</name>
        <dbReference type="ChEBI" id="CHEBI:58053"/>
        <note>ligand shared between dimeric partners</note>
    </ligand>
</feature>
<comment type="caution">
    <text evidence="8">The sequence shown here is derived from an EMBL/GenBank/DDBJ whole genome shotgun (WGS) entry which is preliminary data.</text>
</comment>
<dbReference type="GO" id="GO:0044208">
    <property type="term" value="P:'de novo' AMP biosynthetic process"/>
    <property type="evidence" value="ECO:0007669"/>
    <property type="project" value="UniProtKB-UniRule"/>
</dbReference>
<feature type="binding site" evidence="7">
    <location>
        <position position="343"/>
    </location>
    <ligand>
        <name>GTP</name>
        <dbReference type="ChEBI" id="CHEBI:37565"/>
    </ligand>
</feature>
<dbReference type="InterPro" id="IPR042110">
    <property type="entry name" value="Adenylosuccinate_synth_dom2"/>
</dbReference>
<dbReference type="GO" id="GO:0004019">
    <property type="term" value="F:adenylosuccinate synthase activity"/>
    <property type="evidence" value="ECO:0007669"/>
    <property type="project" value="UniProtKB-UniRule"/>
</dbReference>
<accession>A0A2H0BJW4</accession>
<keyword evidence="2 7" id="KW-0479">Metal-binding</keyword>
<organism evidence="8 9">
    <name type="scientific">Candidatus Woesebacteria bacterium CG22_combo_CG10-13_8_21_14_all_39_10</name>
    <dbReference type="NCBI Taxonomy" id="1975059"/>
    <lineage>
        <taxon>Bacteria</taxon>
        <taxon>Candidatus Woeseibacteriota</taxon>
    </lineage>
</organism>
<dbReference type="Gene3D" id="3.40.440.10">
    <property type="entry name" value="Adenylosuccinate Synthetase, subunit A, domain 1"/>
    <property type="match status" value="1"/>
</dbReference>
<keyword evidence="4 7" id="KW-0658">Purine biosynthesis</keyword>
<evidence type="ECO:0000256" key="3">
    <source>
        <dbReference type="ARBA" id="ARBA00022741"/>
    </source>
</evidence>
<feature type="binding site" evidence="7">
    <location>
        <position position="31"/>
    </location>
    <ligand>
        <name>Mg(2+)</name>
        <dbReference type="ChEBI" id="CHEBI:18420"/>
    </ligand>
</feature>
<evidence type="ECO:0000256" key="4">
    <source>
        <dbReference type="ARBA" id="ARBA00022755"/>
    </source>
</evidence>
<evidence type="ECO:0000256" key="5">
    <source>
        <dbReference type="ARBA" id="ARBA00022842"/>
    </source>
</evidence>
<feature type="binding site" description="in other chain" evidence="7">
    <location>
        <position position="259"/>
    </location>
    <ligand>
        <name>IMP</name>
        <dbReference type="ChEBI" id="CHEBI:58053"/>
        <note>ligand shared between dimeric partners</note>
    </ligand>
</feature>
<comment type="subcellular location">
    <subcellularLocation>
        <location evidence="7">Cytoplasm</location>
    </subcellularLocation>
</comment>
<feature type="binding site" evidence="7">
    <location>
        <begin position="64"/>
        <end position="66"/>
    </location>
    <ligand>
        <name>GTP</name>
        <dbReference type="ChEBI" id="CHEBI:37565"/>
    </ligand>
</feature>
<name>A0A2H0BJW4_9BACT</name>